<proteinExistence type="inferred from homology"/>
<evidence type="ECO:0000256" key="2">
    <source>
        <dbReference type="ARBA" id="ARBA00022801"/>
    </source>
</evidence>
<keyword evidence="3" id="KW-1133">Transmembrane helix</keyword>
<organism evidence="6 7">
    <name type="scientific">Malassezia restricta (strain ATCC 96810 / NBRC 103918 / CBS 7877)</name>
    <name type="common">Seborrheic dermatitis infection agent</name>
    <dbReference type="NCBI Taxonomy" id="425264"/>
    <lineage>
        <taxon>Eukaryota</taxon>
        <taxon>Fungi</taxon>
        <taxon>Dikarya</taxon>
        <taxon>Basidiomycota</taxon>
        <taxon>Ustilaginomycotina</taxon>
        <taxon>Malasseziomycetes</taxon>
        <taxon>Malasseziales</taxon>
        <taxon>Malasseziaceae</taxon>
        <taxon>Malassezia</taxon>
    </lineage>
</organism>
<keyword evidence="7" id="KW-1185">Reference proteome</keyword>
<accession>A0A3G2S4G2</accession>
<dbReference type="InterPro" id="IPR029069">
    <property type="entry name" value="HotDog_dom_sf"/>
</dbReference>
<dbReference type="PANTHER" id="PTHR11066:SF35">
    <property type="entry name" value="ACYL-COA THIOESTERASE II"/>
    <property type="match status" value="1"/>
</dbReference>
<dbReference type="InterPro" id="IPR042171">
    <property type="entry name" value="Acyl-CoA_hotdog"/>
</dbReference>
<protein>
    <submittedName>
        <fullName evidence="6">Acyl-CoA thioesterase II</fullName>
    </submittedName>
</protein>
<dbReference type="EMBL" id="CP033149">
    <property type="protein sequence ID" value="AYO41968.1"/>
    <property type="molecule type" value="Genomic_DNA"/>
</dbReference>
<dbReference type="Proteomes" id="UP000269793">
    <property type="component" value="Chromosome II"/>
</dbReference>
<dbReference type="GO" id="GO:0047617">
    <property type="term" value="F:fatty acyl-CoA hydrolase activity"/>
    <property type="evidence" value="ECO:0007669"/>
    <property type="project" value="InterPro"/>
</dbReference>
<dbReference type="InterPro" id="IPR049450">
    <property type="entry name" value="ACOT8-like_C"/>
</dbReference>
<keyword evidence="2" id="KW-0378">Hydrolase</keyword>
<evidence type="ECO:0000313" key="7">
    <source>
        <dbReference type="Proteomes" id="UP000269793"/>
    </source>
</evidence>
<evidence type="ECO:0000256" key="1">
    <source>
        <dbReference type="ARBA" id="ARBA00006538"/>
    </source>
</evidence>
<sequence length="360" mass="39684">MLPPLSMGNVRPIAYGGFAIATAIVAAGHTIPTHTRFVPYSILGHFLGPGSIDVPFVCQVSSIRDTRTFVTRSVIVKQRVRGKHGEAQLRNVLSITLDMIASPRSEPAYMEEAKKHHVDVSCVGSLLRYDPAPSWKIDEPNEHSETPDTYFSRRLQEGTLEKQSMAIYNKIIGLWHQIFDTVPVPSSMMLQNLLGMVKIPTSQDHLTITDRRSFDWMRIHDALPCATGTEPAHGTSETKDMLPISPVMAHAATMAFALDGALAFAPLSLGKKSMLDASAASTLDFATRFHSDVLDMNQYLLREIRPIQAGWQRTYSEARLFDTNGHLVATCTQQGVLRPVQEGAMATPADPPHYAPTPKL</sequence>
<dbReference type="VEuPathDB" id="FungiDB:DNF11_1018"/>
<evidence type="ECO:0000256" key="3">
    <source>
        <dbReference type="SAM" id="Phobius"/>
    </source>
</evidence>
<dbReference type="OrthoDB" id="68328at2759"/>
<dbReference type="Pfam" id="PF13622">
    <property type="entry name" value="4HBT_3"/>
    <property type="match status" value="1"/>
</dbReference>
<keyword evidence="3" id="KW-0472">Membrane</keyword>
<comment type="similarity">
    <text evidence="1">Belongs to the C/M/P thioester hydrolase family.</text>
</comment>
<reference evidence="6 7" key="1">
    <citation type="submission" date="2018-10" db="EMBL/GenBank/DDBJ databases">
        <title>Complete genome sequence of Malassezia restricta CBS 7877.</title>
        <authorList>
            <person name="Morand S.C."/>
            <person name="Bertignac M."/>
            <person name="Iltis A."/>
            <person name="Kolder I."/>
            <person name="Pirovano W."/>
            <person name="Jourdain R."/>
            <person name="Clavaud C."/>
        </authorList>
    </citation>
    <scope>NUCLEOTIDE SEQUENCE [LARGE SCALE GENOMIC DNA]</scope>
    <source>
        <strain evidence="6 7">CBS 7877</strain>
    </source>
</reference>
<gene>
    <name evidence="6" type="ORF">DNF11_1018</name>
</gene>
<dbReference type="CDD" id="cd03444">
    <property type="entry name" value="Thioesterase_II_repeat1"/>
    <property type="match status" value="1"/>
</dbReference>
<feature type="transmembrane region" description="Helical" evidence="3">
    <location>
        <begin position="12"/>
        <end position="31"/>
    </location>
</feature>
<keyword evidence="3" id="KW-0812">Transmembrane</keyword>
<feature type="domain" description="Acyl-CoA thioesterase-like C-terminal" evidence="5">
    <location>
        <begin position="248"/>
        <end position="336"/>
    </location>
</feature>
<dbReference type="Pfam" id="PF20789">
    <property type="entry name" value="4HBT_3C"/>
    <property type="match status" value="1"/>
</dbReference>
<dbReference type="GO" id="GO:0006637">
    <property type="term" value="P:acyl-CoA metabolic process"/>
    <property type="evidence" value="ECO:0007669"/>
    <property type="project" value="InterPro"/>
</dbReference>
<evidence type="ECO:0000313" key="6">
    <source>
        <dbReference type="EMBL" id="AYO41968.1"/>
    </source>
</evidence>
<dbReference type="SUPFAM" id="SSF54637">
    <property type="entry name" value="Thioesterase/thiol ester dehydrase-isomerase"/>
    <property type="match status" value="2"/>
</dbReference>
<dbReference type="STRING" id="425264.A0A3G2S4G2"/>
<evidence type="ECO:0000259" key="4">
    <source>
        <dbReference type="Pfam" id="PF13622"/>
    </source>
</evidence>
<dbReference type="InterPro" id="IPR049449">
    <property type="entry name" value="TesB_ACOT8-like_N"/>
</dbReference>
<feature type="domain" description="Acyl-CoA thioesterase-like N-terminal HotDog" evidence="4">
    <location>
        <begin position="5"/>
        <end position="79"/>
    </location>
</feature>
<dbReference type="Gene3D" id="2.40.160.210">
    <property type="entry name" value="Acyl-CoA thioesterase, double hotdog domain"/>
    <property type="match status" value="1"/>
</dbReference>
<dbReference type="GO" id="GO:0005782">
    <property type="term" value="C:peroxisomal matrix"/>
    <property type="evidence" value="ECO:0007669"/>
    <property type="project" value="UniProtKB-SubCell"/>
</dbReference>
<dbReference type="InterPro" id="IPR003703">
    <property type="entry name" value="Acyl_CoA_thio"/>
</dbReference>
<dbReference type="CDD" id="cd03445">
    <property type="entry name" value="Thioesterase_II_repeat2"/>
    <property type="match status" value="1"/>
</dbReference>
<dbReference type="AlphaFoldDB" id="A0A3G2S4G2"/>
<dbReference type="GO" id="GO:0009062">
    <property type="term" value="P:fatty acid catabolic process"/>
    <property type="evidence" value="ECO:0007669"/>
    <property type="project" value="TreeGrafter"/>
</dbReference>
<evidence type="ECO:0000259" key="5">
    <source>
        <dbReference type="Pfam" id="PF20789"/>
    </source>
</evidence>
<dbReference type="PANTHER" id="PTHR11066">
    <property type="entry name" value="ACYL-COA THIOESTERASE"/>
    <property type="match status" value="1"/>
</dbReference>
<name>A0A3G2S4G2_MALR7</name>